<evidence type="ECO:0000313" key="4">
    <source>
        <dbReference type="Proteomes" id="UP000321249"/>
    </source>
</evidence>
<proteinExistence type="predicted"/>
<dbReference type="AlphaFoldDB" id="A0A5C6TRK0"/>
<feature type="domain" description="Peroxisomal multifunctional enzyme type 2-like N-terminal" evidence="2">
    <location>
        <begin position="19"/>
        <end position="142"/>
    </location>
</feature>
<evidence type="ECO:0000259" key="2">
    <source>
        <dbReference type="Pfam" id="PF22622"/>
    </source>
</evidence>
<dbReference type="SUPFAM" id="SSF54637">
    <property type="entry name" value="Thioesterase/thiol ester dehydrase-isomerase"/>
    <property type="match status" value="2"/>
</dbReference>
<accession>A0A5C6TRK0</accession>
<name>A0A5C6TRK0_9SPHN</name>
<dbReference type="CDD" id="cd03448">
    <property type="entry name" value="HDE_HSD"/>
    <property type="match status" value="1"/>
</dbReference>
<dbReference type="InterPro" id="IPR002539">
    <property type="entry name" value="MaoC-like_dom"/>
</dbReference>
<dbReference type="InterPro" id="IPR054357">
    <property type="entry name" value="MFE-2_N"/>
</dbReference>
<dbReference type="GO" id="GO:0044594">
    <property type="term" value="F:17-beta-hydroxysteroid dehydrogenase (NAD+) activity"/>
    <property type="evidence" value="ECO:0007669"/>
    <property type="project" value="TreeGrafter"/>
</dbReference>
<dbReference type="EMBL" id="VOQQ01000001">
    <property type="protein sequence ID" value="TXC62575.1"/>
    <property type="molecule type" value="Genomic_DNA"/>
</dbReference>
<dbReference type="RefSeq" id="WP_147041964.1">
    <property type="nucleotide sequence ID" value="NZ_BAABIR010000001.1"/>
</dbReference>
<dbReference type="PANTHER" id="PTHR13078:SF56">
    <property type="entry name" value="PEROXISOMAL MULTIFUNCTIONAL ENZYME TYPE 2"/>
    <property type="match status" value="1"/>
</dbReference>
<dbReference type="PANTHER" id="PTHR13078">
    <property type="entry name" value="PEROXISOMAL MULTIFUNCTIONAL ENZYME TYPE 2-RELATED"/>
    <property type="match status" value="1"/>
</dbReference>
<dbReference type="Proteomes" id="UP000321249">
    <property type="component" value="Unassembled WGS sequence"/>
</dbReference>
<comment type="caution">
    <text evidence="3">The sequence shown here is derived from an EMBL/GenBank/DDBJ whole genome shotgun (WGS) entry which is preliminary data.</text>
</comment>
<keyword evidence="4" id="KW-1185">Reference proteome</keyword>
<dbReference type="GO" id="GO:0006635">
    <property type="term" value="P:fatty acid beta-oxidation"/>
    <property type="evidence" value="ECO:0007669"/>
    <property type="project" value="TreeGrafter"/>
</dbReference>
<evidence type="ECO:0000313" key="3">
    <source>
        <dbReference type="EMBL" id="TXC62575.1"/>
    </source>
</evidence>
<dbReference type="GO" id="GO:0003857">
    <property type="term" value="F:(3S)-3-hydroxyacyl-CoA dehydrogenase (NAD+) activity"/>
    <property type="evidence" value="ECO:0007669"/>
    <property type="project" value="TreeGrafter"/>
</dbReference>
<organism evidence="3 4">
    <name type="scientific">Allosphingosinicella ginsenosidimutans</name>
    <dbReference type="NCBI Taxonomy" id="1176539"/>
    <lineage>
        <taxon>Bacteria</taxon>
        <taxon>Pseudomonadati</taxon>
        <taxon>Pseudomonadota</taxon>
        <taxon>Alphaproteobacteria</taxon>
        <taxon>Sphingomonadales</taxon>
        <taxon>Sphingomonadaceae</taxon>
        <taxon>Allosphingosinicella</taxon>
    </lineage>
</organism>
<dbReference type="Gene3D" id="3.10.129.10">
    <property type="entry name" value="Hotdog Thioesterase"/>
    <property type="match status" value="1"/>
</dbReference>
<sequence>MPLDYDMLMRLPAWEIRQDYTRRDTILYALGAGAGIEPRELDFVYEPRLQALPSIAAVLTHPGFWQKDPKYGLTWQKLLHGEQWLRVHRPIPVEGSLKGEMRIEEIYDKGADKGAVLLWKREISDAGTGEAIATVRGSSFLRADGGFGGQSTGAPAPHPIPQRPADRIVELGTRPEQALIYRLSGDYNPLHADPEVAKAAGFDRPILHGLCSYAIACRAIVMGPCGGDAARLRSLDARFSAPVFPGETLSVEIWNDGAFRVTVVERGLVAINNGYFEHD</sequence>
<gene>
    <name evidence="3" type="ORF">FRZ32_02210</name>
</gene>
<dbReference type="Pfam" id="PF01575">
    <property type="entry name" value="MaoC_dehydratas"/>
    <property type="match status" value="1"/>
</dbReference>
<reference evidence="3 4" key="1">
    <citation type="journal article" date="2015" name="J. Microbiol.">
        <title>Sphingosinicella ginsenosidimutans sp. nov., with ginsenoside converting activity.</title>
        <authorList>
            <person name="Kim J.K."/>
            <person name="Kang M.S."/>
            <person name="Park S.C."/>
            <person name="Kim K.M."/>
            <person name="Choi K."/>
            <person name="Yoon M.H."/>
            <person name="Im W.T."/>
        </authorList>
    </citation>
    <scope>NUCLEOTIDE SEQUENCE [LARGE SCALE GENOMIC DNA]</scope>
    <source>
        <strain evidence="3 4">BS-11</strain>
    </source>
</reference>
<dbReference type="GO" id="GO:0004300">
    <property type="term" value="F:enoyl-CoA hydratase activity"/>
    <property type="evidence" value="ECO:0007669"/>
    <property type="project" value="TreeGrafter"/>
</dbReference>
<protein>
    <submittedName>
        <fullName evidence="3">3-alpha,7-alpha, 12-alpha-trihydroxy-5-beta-cholest-24-enoyl-CoA hydratase</fullName>
    </submittedName>
</protein>
<dbReference type="Pfam" id="PF22622">
    <property type="entry name" value="MFE-2_hydrat-2_N"/>
    <property type="match status" value="1"/>
</dbReference>
<evidence type="ECO:0000259" key="1">
    <source>
        <dbReference type="Pfam" id="PF01575"/>
    </source>
</evidence>
<dbReference type="OrthoDB" id="5522043at2"/>
<dbReference type="InterPro" id="IPR029069">
    <property type="entry name" value="HotDog_dom_sf"/>
</dbReference>
<feature type="domain" description="MaoC-like" evidence="1">
    <location>
        <begin position="161"/>
        <end position="258"/>
    </location>
</feature>